<protein>
    <submittedName>
        <fullName evidence="11">TPR-like protein</fullName>
    </submittedName>
</protein>
<feature type="region of interest" description="Disordered" evidence="10">
    <location>
        <begin position="1"/>
        <end position="39"/>
    </location>
</feature>
<feature type="repeat" description="TPR" evidence="9">
    <location>
        <begin position="118"/>
        <end position="151"/>
    </location>
</feature>
<evidence type="ECO:0000256" key="7">
    <source>
        <dbReference type="ARBA" id="ARBA00023242"/>
    </source>
</evidence>
<feature type="repeat" description="TPR" evidence="9">
    <location>
        <begin position="191"/>
        <end position="224"/>
    </location>
</feature>
<keyword evidence="4 9" id="KW-0802">TPR repeat</keyword>
<dbReference type="GO" id="GO:0000122">
    <property type="term" value="P:negative regulation of transcription by RNA polymerase II"/>
    <property type="evidence" value="ECO:0007669"/>
    <property type="project" value="TreeGrafter"/>
</dbReference>
<feature type="repeat" description="TPR" evidence="9">
    <location>
        <begin position="228"/>
        <end position="261"/>
    </location>
</feature>
<dbReference type="InterPro" id="IPR011990">
    <property type="entry name" value="TPR-like_helical_dom_sf"/>
</dbReference>
<dbReference type="GO" id="GO:0000978">
    <property type="term" value="F:RNA polymerase II cis-regulatory region sequence-specific DNA binding"/>
    <property type="evidence" value="ECO:0007669"/>
    <property type="project" value="TreeGrafter"/>
</dbReference>
<feature type="repeat" description="TPR" evidence="9">
    <location>
        <begin position="300"/>
        <end position="333"/>
    </location>
</feature>
<dbReference type="GO" id="GO:0017053">
    <property type="term" value="C:transcription repressor complex"/>
    <property type="evidence" value="ECO:0007669"/>
    <property type="project" value="TreeGrafter"/>
</dbReference>
<evidence type="ECO:0000256" key="10">
    <source>
        <dbReference type="SAM" id="MobiDB-lite"/>
    </source>
</evidence>
<dbReference type="FunFam" id="1.25.40.10:FF:000403">
    <property type="entry name" value="General transcriptional repressor, putative"/>
    <property type="match status" value="1"/>
</dbReference>
<evidence type="ECO:0000256" key="5">
    <source>
        <dbReference type="ARBA" id="ARBA00023015"/>
    </source>
</evidence>
<keyword evidence="6" id="KW-0804">Transcription</keyword>
<evidence type="ECO:0000256" key="3">
    <source>
        <dbReference type="ARBA" id="ARBA00022737"/>
    </source>
</evidence>
<evidence type="ECO:0000256" key="2">
    <source>
        <dbReference type="ARBA" id="ARBA00022491"/>
    </source>
</evidence>
<feature type="compositionally biased region" description="Low complexity" evidence="10">
    <location>
        <begin position="445"/>
        <end position="455"/>
    </location>
</feature>
<feature type="compositionally biased region" description="Low complexity" evidence="10">
    <location>
        <begin position="582"/>
        <end position="595"/>
    </location>
</feature>
<comment type="similarity">
    <text evidence="8">Belongs to the CYC8/SSN6 family.</text>
</comment>
<dbReference type="Pfam" id="PF13181">
    <property type="entry name" value="TPR_8"/>
    <property type="match status" value="1"/>
</dbReference>
<dbReference type="PANTHER" id="PTHR14017">
    <property type="entry name" value="LYSINE-SPECIFIC DEMETHYLASE"/>
    <property type="match status" value="1"/>
</dbReference>
<organism evidence="11 12">
    <name type="scientific">Melanomma pulvis-pyrius CBS 109.77</name>
    <dbReference type="NCBI Taxonomy" id="1314802"/>
    <lineage>
        <taxon>Eukaryota</taxon>
        <taxon>Fungi</taxon>
        <taxon>Dikarya</taxon>
        <taxon>Ascomycota</taxon>
        <taxon>Pezizomycotina</taxon>
        <taxon>Dothideomycetes</taxon>
        <taxon>Pleosporomycetidae</taxon>
        <taxon>Pleosporales</taxon>
        <taxon>Melanommataceae</taxon>
        <taxon>Melanomma</taxon>
    </lineage>
</organism>
<dbReference type="GO" id="GO:0005634">
    <property type="term" value="C:nucleus"/>
    <property type="evidence" value="ECO:0007669"/>
    <property type="project" value="UniProtKB-SubCell"/>
</dbReference>
<name>A0A6A6WR49_9PLEO</name>
<dbReference type="OrthoDB" id="418911at2759"/>
<feature type="compositionally biased region" description="Pro residues" evidence="10">
    <location>
        <begin position="609"/>
        <end position="618"/>
    </location>
</feature>
<feature type="compositionally biased region" description="Basic and acidic residues" evidence="10">
    <location>
        <begin position="706"/>
        <end position="735"/>
    </location>
</feature>
<evidence type="ECO:0000256" key="1">
    <source>
        <dbReference type="ARBA" id="ARBA00004123"/>
    </source>
</evidence>
<dbReference type="PROSITE" id="PS50293">
    <property type="entry name" value="TPR_REGION"/>
    <property type="match status" value="1"/>
</dbReference>
<feature type="compositionally biased region" description="Pro residues" evidence="10">
    <location>
        <begin position="565"/>
        <end position="581"/>
    </location>
</feature>
<accession>A0A6A6WR49</accession>
<dbReference type="Pfam" id="PF12895">
    <property type="entry name" value="ANAPC3"/>
    <property type="match status" value="1"/>
</dbReference>
<proteinExistence type="inferred from homology"/>
<feature type="repeat" description="TPR" evidence="9">
    <location>
        <begin position="334"/>
        <end position="367"/>
    </location>
</feature>
<dbReference type="PANTHER" id="PTHR14017:SF1">
    <property type="entry name" value="LD02225P"/>
    <property type="match status" value="1"/>
</dbReference>
<feature type="compositionally biased region" description="Basic and acidic residues" evidence="10">
    <location>
        <begin position="797"/>
        <end position="816"/>
    </location>
</feature>
<dbReference type="Proteomes" id="UP000799757">
    <property type="component" value="Unassembled WGS sequence"/>
</dbReference>
<comment type="subcellular location">
    <subcellularLocation>
        <location evidence="1">Nucleus</location>
    </subcellularLocation>
</comment>
<feature type="compositionally biased region" description="Pro residues" evidence="10">
    <location>
        <begin position="523"/>
        <end position="546"/>
    </location>
</feature>
<dbReference type="Pfam" id="PF00515">
    <property type="entry name" value="TPR_1"/>
    <property type="match status" value="1"/>
</dbReference>
<keyword evidence="7" id="KW-0539">Nucleus</keyword>
<dbReference type="SMART" id="SM00028">
    <property type="entry name" value="TPR"/>
    <property type="match status" value="10"/>
</dbReference>
<dbReference type="EMBL" id="MU002479">
    <property type="protein sequence ID" value="KAF2786375.1"/>
    <property type="molecule type" value="Genomic_DNA"/>
</dbReference>
<evidence type="ECO:0000256" key="9">
    <source>
        <dbReference type="PROSITE-ProRule" id="PRU00339"/>
    </source>
</evidence>
<evidence type="ECO:0000313" key="12">
    <source>
        <dbReference type="Proteomes" id="UP000799757"/>
    </source>
</evidence>
<dbReference type="InterPro" id="IPR051630">
    <property type="entry name" value="Corepressor-Demethylase"/>
</dbReference>
<evidence type="ECO:0000256" key="4">
    <source>
        <dbReference type="ARBA" id="ARBA00022803"/>
    </source>
</evidence>
<evidence type="ECO:0000256" key="8">
    <source>
        <dbReference type="ARBA" id="ARBA00061082"/>
    </source>
</evidence>
<feature type="compositionally biased region" description="Pro residues" evidence="10">
    <location>
        <begin position="781"/>
        <end position="794"/>
    </location>
</feature>
<reference evidence="11" key="1">
    <citation type="journal article" date="2020" name="Stud. Mycol.">
        <title>101 Dothideomycetes genomes: a test case for predicting lifestyles and emergence of pathogens.</title>
        <authorList>
            <person name="Haridas S."/>
            <person name="Albert R."/>
            <person name="Binder M."/>
            <person name="Bloem J."/>
            <person name="Labutti K."/>
            <person name="Salamov A."/>
            <person name="Andreopoulos B."/>
            <person name="Baker S."/>
            <person name="Barry K."/>
            <person name="Bills G."/>
            <person name="Bluhm B."/>
            <person name="Cannon C."/>
            <person name="Castanera R."/>
            <person name="Culley D."/>
            <person name="Daum C."/>
            <person name="Ezra D."/>
            <person name="Gonzalez J."/>
            <person name="Henrissat B."/>
            <person name="Kuo A."/>
            <person name="Liang C."/>
            <person name="Lipzen A."/>
            <person name="Lutzoni F."/>
            <person name="Magnuson J."/>
            <person name="Mondo S."/>
            <person name="Nolan M."/>
            <person name="Ohm R."/>
            <person name="Pangilinan J."/>
            <person name="Park H.-J."/>
            <person name="Ramirez L."/>
            <person name="Alfaro M."/>
            <person name="Sun H."/>
            <person name="Tritt A."/>
            <person name="Yoshinaga Y."/>
            <person name="Zwiers L.-H."/>
            <person name="Turgeon B."/>
            <person name="Goodwin S."/>
            <person name="Spatafora J."/>
            <person name="Crous P."/>
            <person name="Grigoriev I."/>
        </authorList>
    </citation>
    <scope>NUCLEOTIDE SEQUENCE</scope>
    <source>
        <strain evidence="11">CBS 109.77</strain>
    </source>
</reference>
<feature type="compositionally biased region" description="Polar residues" evidence="10">
    <location>
        <begin position="417"/>
        <end position="426"/>
    </location>
</feature>
<dbReference type="SUPFAM" id="SSF48452">
    <property type="entry name" value="TPR-like"/>
    <property type="match status" value="1"/>
</dbReference>
<evidence type="ECO:0000313" key="11">
    <source>
        <dbReference type="EMBL" id="KAF2786375.1"/>
    </source>
</evidence>
<dbReference type="GO" id="GO:0031490">
    <property type="term" value="F:chromatin DNA binding"/>
    <property type="evidence" value="ECO:0007669"/>
    <property type="project" value="TreeGrafter"/>
</dbReference>
<evidence type="ECO:0000256" key="6">
    <source>
        <dbReference type="ARBA" id="ARBA00023163"/>
    </source>
</evidence>
<dbReference type="PROSITE" id="PS50005">
    <property type="entry name" value="TPR"/>
    <property type="match status" value="7"/>
</dbReference>
<feature type="compositionally biased region" description="Low complexity" evidence="10">
    <location>
        <begin position="547"/>
        <end position="556"/>
    </location>
</feature>
<keyword evidence="2" id="KW-0678">Repressor</keyword>
<gene>
    <name evidence="11" type="ORF">K505DRAFT_260034</name>
</gene>
<dbReference type="SUPFAM" id="SSF81901">
    <property type="entry name" value="HCP-like"/>
    <property type="match status" value="1"/>
</dbReference>
<keyword evidence="3" id="KW-0677">Repeat</keyword>
<dbReference type="AlphaFoldDB" id="A0A6A6WR49"/>
<dbReference type="Gene3D" id="1.25.40.10">
    <property type="entry name" value="Tetratricopeptide repeat domain"/>
    <property type="match status" value="3"/>
</dbReference>
<feature type="repeat" description="TPR" evidence="9">
    <location>
        <begin position="154"/>
        <end position="187"/>
    </location>
</feature>
<dbReference type="FunFam" id="1.25.40.10:FF:000078">
    <property type="entry name" value="Transcriptional corepressor Cyc8"/>
    <property type="match status" value="1"/>
</dbReference>
<feature type="repeat" description="TPR" evidence="9">
    <location>
        <begin position="50"/>
        <end position="83"/>
    </location>
</feature>
<feature type="compositionally biased region" description="Low complexity" evidence="10">
    <location>
        <begin position="9"/>
        <end position="25"/>
    </location>
</feature>
<sequence>MASHQQPSPTTGMPPHHVGPHPGHPQMNGHPPQQMHQPKTSLQFLSQLTETVWNQIGSLSEQMQDLDGAVQCYQQALKCNEWSVPAMQGIACILRTKDHFPQAVEYLRTILKVDQTNGEVWGSLGHCYLMMDDLQQAYSAYQQALYHLSDPKEPKLWYGIGILYDRYGSLEHAEEAFSQVMRMEPTFEKANEIYFRLGIIYKQQQKFNQSLDCFKYIVTNPPRPLTEEDIWFQIGHVYEQQKEFDLAKGAYRRVLERDPNHAKVLQQLGWLHHQQSTNYASQEQAIEYLEKSVASDQTDAQSWYLLGRCYMSQQKYPKAYEAYQQAVYRDGRNPTFWCSIGVLYYQINQYRDALDAYSRAIRLNPNISEVWYDLGTLYESCNNQTADALDAYQRAADLDPSNVHIKARLQLLQNGQTSAGVPNQGSAPVPQDVHPQAYQPASIHGPAAPQWGAPQPQQPPQGPAPPALGGSEWNRPLAQIRDPGLPPQQLNPYDQRENIRGPSQHGPRPVSPRQEPMRTYQEPPRPPTNGPGPSGPSGPPGPPGPGPLRRGLSPSPKTHHVAPSPYHPAPPQLNPQGPPGQPQMAHQQQQQQPPNRISNPNYGPHAANVPPPPPPPPTGLNGPPSQGQGMPPYGRMASPPPEVRPIVENRAGSPRNGYQGPYQHHPDPTSGGGIASGAPPPASALVAAEAAAREREDRPPTAPPKRIREWEDNDHLNPKPPSNDEKRQKLEEPHSRRPTPPQRISSPQVPIPFPRHSPQVVPDARRINDGYHPSEAAHHPPSLPPMNPAQPPPRMAETPKQERPEHHEPAARHMDVDENYDDEAEDPKPSMTKPERESPRNPPTNGLSHAPTPVEQKS</sequence>
<feature type="region of interest" description="Disordered" evidence="10">
    <location>
        <begin position="417"/>
        <end position="858"/>
    </location>
</feature>
<keyword evidence="12" id="KW-1185">Reference proteome</keyword>
<dbReference type="InterPro" id="IPR019734">
    <property type="entry name" value="TPR_rpt"/>
</dbReference>
<feature type="compositionally biased region" description="Pro residues" evidence="10">
    <location>
        <begin position="456"/>
        <end position="466"/>
    </location>
</feature>
<keyword evidence="5" id="KW-0805">Transcription regulation</keyword>